<dbReference type="InterPro" id="IPR012337">
    <property type="entry name" value="RNaseH-like_sf"/>
</dbReference>
<feature type="region of interest" description="Disordered" evidence="1">
    <location>
        <begin position="290"/>
        <end position="313"/>
    </location>
</feature>
<dbReference type="PROSITE" id="PS50994">
    <property type="entry name" value="INTEGRASE"/>
    <property type="match status" value="1"/>
</dbReference>
<proteinExistence type="predicted"/>
<feature type="compositionally biased region" description="Acidic residues" evidence="1">
    <location>
        <begin position="21"/>
        <end position="38"/>
    </location>
</feature>
<dbReference type="EMBL" id="LSRX01001370">
    <property type="protein sequence ID" value="OLP80540.1"/>
    <property type="molecule type" value="Genomic_DNA"/>
</dbReference>
<feature type="compositionally biased region" description="Basic and acidic residues" evidence="1">
    <location>
        <begin position="290"/>
        <end position="302"/>
    </location>
</feature>
<feature type="region of interest" description="Disordered" evidence="1">
    <location>
        <begin position="501"/>
        <end position="523"/>
    </location>
</feature>
<feature type="compositionally biased region" description="Basic and acidic residues" evidence="1">
    <location>
        <begin position="443"/>
        <end position="460"/>
    </location>
</feature>
<sequence length="2820" mass="315417">MSRHGDPDAGEDDAPERMSDFLDEGDQGEPDAYEDGDEDHPMHLDGDEDEELVRDPPRSGSALRGRQGPRSSPSSSQASAPAASSPVKASSGEGGEKNKERAQRRPRGNLPNAPVFDGDRRKDAKCFRKYATKVDSYVEIAKNIIDDAEIGLRLHAALEGEAADFLEDVPARVFGVEKGWQVLLKLLRDKFDEKRMHKVGSAMRGFFKLNLTEKSYSMAEVADLMDKAARRCRESNLVIPDEVMVFFFFEHTQLSFERQANLLLRTGGEYDWKKMKQAVELLYENVQVRGGRDRDPGRDGPPRGRQGRAAHEAHHEWNTDLWKVPDPSATEHQVDAWLCDHDPVEALADVEPDELPEEVARELHECFATHRENRQRLAKAVQARGYYVGGKGKGKDTKGRDKGKGGKGKGGKKGGGKARGMSLEELKSKTTCSECGLRGHWRGDPECKGSKRANEASRADDAEEDAEDWYGELYTDEQWQQWESQRYGYAVRRSTYQTTAAGNFGADSRPAPAPKTSSPATTSSDFVAAEAQAVARGVQRLQRKAGARPDVIGDLAGTASQARQALLKDGGYEAKDIQKVLSDASRPAMPSSSGGEALENAFKHFGLDLAEHRGKGVRALLEKDDGEKIDVESLRKAMAVRRVNWAADCPAKRCYLTLDTACENTVAGKTLLQEITAKLVRHYNVKPLIEAEHEAYCFGPGQPITSSERWAVPFGIQGKPGVIKTSSIADGEGSRIPFLAGQDWMVFMDACLDIGQGVVIFREIEATAPLLVDVTGHLVVAIDEMPEGGWPQGLVARKDGYPGVLFEQIGRQVQASSTEQRVFEQAKFAPTHLYEPDNSAEPLPCTAAADHWEFQVDRQVYVRHHLRPRTVLFSPDETLDSPDLRALQPVRVTVKSSESVPSCDQWGDGCGVATVPWVGATYFFGKGADASHVVFPTVSDEVNVQFHDGTCRHVKPHQLSLMNRKKIQHFDLKKSRAPEEISTRAPSRPVFMKSASSSSRRRPVERWHNIVEGIMAVFDLVSKEIVVNAVIRSAKHRMPALMNYAEAILAKETFAETMPATAPPATTAARGQSKKVIQAPYPRDPVTCRHPVDVARRTGNAHGRFQECLNCGTVWSGLLYQVPITKEEIPVYPYLHGRRPVPGGTIKPPAGGRLRKDEESSRSLLACYSCSRRSSATTAPLDSRKSKAASSTPSRSSKAVSESHGEASNSEPEEAVNLKSLSQEERGRLERLAAQRLEDKRQAAAQARKQGYLVGRSTPAPKVVFEENGSPDSWESVGMISDTEMALAAAKVHRQAVLGRIRDSRWPRKHFRFDLFEIFSGSGRVSIRAVSHWGLRVIEPVGFQRGMRDGWSVRQWLLDTLNKFEPRLVVMEDPRAAWAALSGHGTKPPDHDTHYDPDRDFTNLVAEIFEYQASRGGHAVFEATAGSDLYNEPVLRKLRDTYHETHYNLTVHDPFHRKGHEPVQQVRFVATHRALTEALDRCGQDHLRGRGGINKSVYSPDIGDAICRAYVELQGTEDFAYGTTWATTTARAVNYVDVKRDEDEWRVMLEHAKELLARKVQSSLLIHPGTDFYKKVCELVPWEIKMVQVSYLPKAKRVRAGLEECHRASILLLNDGTVEVETEFLREAQAPRERFVTPVPYAIFVLGHAPGEPDRPAPAALRPVQPMPGEEAVQDEIQQGLVQEGVVRQDFNDEVWFVGGPLKEKEKAVARALVRAHRNLGHPRQEDFTRALAHDPKVLPEAIALSRRLRCATCERTRRPLPPRPSTLKTVGPFNSKVCLDFVYLYDYQKECHRFLHVLEPNGSYNIFYPSKSRVPEEVFELFCDVWSSWAGFPEYIHVDKDGAFEGFFAERMQALGVDMDAIPAEAHWQAGSVEAYNRAFRYAAEKLIDEKQLSGDLEMKILAASVSASMNEKIRTCGCSPNEWLFGRHPRNPWDLLSVDGKVEALQGLDTEAELRRRQQIRALADQKIDEFATNDSLRKAILRQGRPTRQSYEPGELVAFWRAPKVRRDAKTRKGKRVPGGWYRATVIGPHKGDQGQNNYWVTSGGRCILVAREQMRPAYGTELWRIREEDLRDVLDQPPRDYLDERRTSNTLRATCEANYHFERCLRYLTSLTENYLANLTENYIANLTENYVANLTENYLVLQLRPASRTWGGSSAPTDTTQLSPGAQSRPSGAHLEEPEPKRLRVEDDTGDDSIGGPVPLDEDRLEEFVETLLTNRYIPASTEELSAQPSQDFQNSVLAAGTQDRRQYPTRKEQKALEKEIPFSMIPEEQRPAYREALEKEWGTWKRYEAVAALSLEASHAVEYEYPANRILDTRVCYRNKNAGYPWMPLKAKARLVCRGDRDPDLLQLRRDAPTLTRMSLMMILQLAASNVTWFLFNADITGAFLQGDQSMASRELPLFLRQPREGLPGLLPGQLLLVIRGIFGLANSPRLFWRHLRDTLKSLGFIQSTLDKALFFYYKAGQLVLLLGTHVDDLLGAGVPGLADEVLQRVKDAFDFGAWADSREGESLEYGGKQIRKEQDGTVTLSQSKFIQAITITPVPRWRAMMVTEGLSATEATELRSGGGCLHWLIGQTRPDLAAATSLCMSGAPKVQNLVELNRILKEAKASQDWCLRFVPVDLEKARIVTYTDASWANGPDLKSQAGYLTFLAGDKVFSVEGDAASLLDWRSHRIQRQCRSTLAAETMAMDCGFDSGVFVRELLAEALIESYVPTQSGRLPEQLLPVHPVTDCRSLYDLVTKDGPVHSTQEKRLTIDVEAIKQSAAEFDPQQESLHDTFKWVDTHHQLADHLTKVKPAHLLRTELSKNHLALQAVEKQ</sequence>
<feature type="region of interest" description="Disordered" evidence="1">
    <location>
        <begin position="1"/>
        <end position="118"/>
    </location>
</feature>
<gene>
    <name evidence="2" type="primary">GIP</name>
    <name evidence="2" type="ORF">AK812_SmicGene39022</name>
</gene>
<comment type="caution">
    <text evidence="2">The sequence shown here is derived from an EMBL/GenBank/DDBJ whole genome shotgun (WGS) entry which is preliminary data.</text>
</comment>
<feature type="compositionally biased region" description="Basic residues" evidence="1">
    <location>
        <begin position="405"/>
        <end position="416"/>
    </location>
</feature>
<dbReference type="SUPFAM" id="SSF53098">
    <property type="entry name" value="Ribonuclease H-like"/>
    <property type="match status" value="1"/>
</dbReference>
<reference evidence="2 3" key="1">
    <citation type="submission" date="2016-02" db="EMBL/GenBank/DDBJ databases">
        <title>Genome analysis of coral dinoflagellate symbionts highlights evolutionary adaptations to a symbiotic lifestyle.</title>
        <authorList>
            <person name="Aranda M."/>
            <person name="Li Y."/>
            <person name="Liew Y.J."/>
            <person name="Baumgarten S."/>
            <person name="Simakov O."/>
            <person name="Wilson M."/>
            <person name="Piel J."/>
            <person name="Ashoor H."/>
            <person name="Bougouffa S."/>
            <person name="Bajic V.B."/>
            <person name="Ryu T."/>
            <person name="Ravasi T."/>
            <person name="Bayer T."/>
            <person name="Micklem G."/>
            <person name="Kim H."/>
            <person name="Bhak J."/>
            <person name="Lajeunesse T.C."/>
            <person name="Voolstra C.R."/>
        </authorList>
    </citation>
    <scope>NUCLEOTIDE SEQUENCE [LARGE SCALE GENOMIC DNA]</scope>
    <source>
        <strain evidence="2 3">CCMP2467</strain>
    </source>
</reference>
<dbReference type="GO" id="GO:0015074">
    <property type="term" value="P:DNA integration"/>
    <property type="evidence" value="ECO:0007669"/>
    <property type="project" value="InterPro"/>
</dbReference>
<feature type="compositionally biased region" description="Low complexity" evidence="1">
    <location>
        <begin position="71"/>
        <end position="91"/>
    </location>
</feature>
<feature type="compositionally biased region" description="Basic and acidic residues" evidence="1">
    <location>
        <begin position="2179"/>
        <end position="2192"/>
    </location>
</feature>
<accession>A0A1Q9CC84</accession>
<feature type="region of interest" description="Disordered" evidence="1">
    <location>
        <begin position="389"/>
        <end position="421"/>
    </location>
</feature>
<keyword evidence="3" id="KW-1185">Reference proteome</keyword>
<dbReference type="Proteomes" id="UP000186817">
    <property type="component" value="Unassembled WGS sequence"/>
</dbReference>
<organism evidence="2 3">
    <name type="scientific">Symbiodinium microadriaticum</name>
    <name type="common">Dinoflagellate</name>
    <name type="synonym">Zooxanthella microadriatica</name>
    <dbReference type="NCBI Taxonomy" id="2951"/>
    <lineage>
        <taxon>Eukaryota</taxon>
        <taxon>Sar</taxon>
        <taxon>Alveolata</taxon>
        <taxon>Dinophyceae</taxon>
        <taxon>Suessiales</taxon>
        <taxon>Symbiodiniaceae</taxon>
        <taxon>Symbiodinium</taxon>
    </lineage>
</organism>
<feature type="region of interest" description="Disordered" evidence="1">
    <location>
        <begin position="2154"/>
        <end position="2206"/>
    </location>
</feature>
<protein>
    <submittedName>
        <fullName evidence="2">Copia protein</fullName>
    </submittedName>
</protein>
<dbReference type="InterPro" id="IPR013103">
    <property type="entry name" value="RVT_2"/>
</dbReference>
<evidence type="ECO:0000313" key="3">
    <source>
        <dbReference type="Proteomes" id="UP000186817"/>
    </source>
</evidence>
<feature type="compositionally biased region" description="Basic and acidic residues" evidence="1">
    <location>
        <begin position="94"/>
        <end position="103"/>
    </location>
</feature>
<feature type="compositionally biased region" description="Low complexity" evidence="1">
    <location>
        <begin position="514"/>
        <end position="523"/>
    </location>
</feature>
<evidence type="ECO:0000256" key="1">
    <source>
        <dbReference type="SAM" id="MobiDB-lite"/>
    </source>
</evidence>
<dbReference type="OrthoDB" id="3751033at2759"/>
<dbReference type="GO" id="GO:0003676">
    <property type="term" value="F:nucleic acid binding"/>
    <property type="evidence" value="ECO:0007669"/>
    <property type="project" value="InterPro"/>
</dbReference>
<dbReference type="InterPro" id="IPR036397">
    <property type="entry name" value="RNaseH_sf"/>
</dbReference>
<feature type="region of interest" description="Disordered" evidence="1">
    <location>
        <begin position="1178"/>
        <end position="1223"/>
    </location>
</feature>
<name>A0A1Q9CC84_SYMMI</name>
<feature type="compositionally biased region" description="Basic and acidic residues" evidence="1">
    <location>
        <begin position="972"/>
        <end position="982"/>
    </location>
</feature>
<feature type="compositionally biased region" description="Low complexity" evidence="1">
    <location>
        <begin position="1188"/>
        <end position="1200"/>
    </location>
</feature>
<feature type="region of interest" description="Disordered" evidence="1">
    <location>
        <begin position="972"/>
        <end position="997"/>
    </location>
</feature>
<dbReference type="Pfam" id="PF07727">
    <property type="entry name" value="RVT_2"/>
    <property type="match status" value="1"/>
</dbReference>
<feature type="region of interest" description="Disordered" evidence="1">
    <location>
        <begin position="443"/>
        <end position="464"/>
    </location>
</feature>
<feature type="region of interest" description="Disordered" evidence="1">
    <location>
        <begin position="1134"/>
        <end position="1158"/>
    </location>
</feature>
<evidence type="ECO:0000313" key="2">
    <source>
        <dbReference type="EMBL" id="OLP80540.1"/>
    </source>
</evidence>
<feature type="compositionally biased region" description="Basic and acidic residues" evidence="1">
    <location>
        <begin position="393"/>
        <end position="404"/>
    </location>
</feature>
<dbReference type="InterPro" id="IPR001584">
    <property type="entry name" value="Integrase_cat-core"/>
</dbReference>
<dbReference type="Gene3D" id="3.30.420.10">
    <property type="entry name" value="Ribonuclease H-like superfamily/Ribonuclease H"/>
    <property type="match status" value="1"/>
</dbReference>
<feature type="compositionally biased region" description="Polar residues" evidence="1">
    <location>
        <begin position="2155"/>
        <end position="2175"/>
    </location>
</feature>